<feature type="repeat" description="TPR" evidence="3">
    <location>
        <begin position="392"/>
        <end position="425"/>
    </location>
</feature>
<evidence type="ECO:0000313" key="5">
    <source>
        <dbReference type="EMBL" id="CAF0740910.1"/>
    </source>
</evidence>
<comment type="caution">
    <text evidence="6">The sequence shown here is derived from an EMBL/GenBank/DDBJ whole genome shotgun (WGS) entry which is preliminary data.</text>
</comment>
<dbReference type="SUPFAM" id="SSF56399">
    <property type="entry name" value="ADP-ribosylation"/>
    <property type="match status" value="1"/>
</dbReference>
<dbReference type="PROSITE" id="PS50293">
    <property type="entry name" value="TPR_REGION"/>
    <property type="match status" value="2"/>
</dbReference>
<evidence type="ECO:0000259" key="4">
    <source>
        <dbReference type="Pfam" id="PF03496"/>
    </source>
</evidence>
<dbReference type="Pfam" id="PF03496">
    <property type="entry name" value="ADPrib_exo_Tox"/>
    <property type="match status" value="1"/>
</dbReference>
<sequence length="809" mass="92768">MMHQNYNSSVSIAWLNLTTNETNSDINNTINQLQHVAGSFKIFNDANECIDFITNVTDQEVSLIICNSQSETFISIIEDIPQLHSIYIFNLHQPESQAWSHRYKKLRGVFTQPYTIIDAVKQTISNQLNDLAPFSIVSNTSSSNLDELDQSFMYTQLLKETILDIEHDDNAKKTFTDFCRTRLVENDLRLESLQQFEKSYDNHSPIWWYTKESFVYSILNKALRTQDTEMMIKMAFFLRDLHEEIKYKHSQTSHTTNITVYRGQGMNIADVEKLRNNKGGLFSFNSFLSTSTDQLVSFMFADSARENPDLTGILFQMDIDPSISSTPYVSVSDITQFHDEEEILFSMHTIFRIGEMTEIDDRLWEVNLTLTSDTDLQLKSLTDYIRQQIVSVPGWFRMGILMQKMGKLEEALEIFTMVLQTKFHDDIDIDQFLRTEISVHIGNMHESMGTYTNALDHFDKALQYFQIVLPSDNPAFGHIFGGIARTYWSAGNYVMSLSYCEKAIEIWEKSVPPTHPNLALNYNNIAAVHQSMGNYVMALSIYEKTLEILEKSLPPTHPNLAANYNNIGIIYQIMGNYVMALSYYEKALKILEKSLPPTHPNLAANYNNIGIIYQITGNYVMALSHCEKALKIVEKSLPPTHPNLAVNYNNIGMIYQITVNYVMALSYCEKALEIWEKSLPPTHPNLASNYNNIAAVHQSMDNYVMALSYCEKALEIMEKTLPPTHPNLAISYNNIAAVYYSTGNYEIALSYLEKALEIQTKSLPLEHPDLAIYYNNIAKLRQSMDNYPRSDKSKIVNFFKTTVAKLFKL</sequence>
<dbReference type="EMBL" id="CAJNOG010000009">
    <property type="protein sequence ID" value="CAF0740910.1"/>
    <property type="molecule type" value="Genomic_DNA"/>
</dbReference>
<keyword evidence="1" id="KW-0677">Repeat</keyword>
<accession>A0A818JU55</accession>
<dbReference type="PROSITE" id="PS51996">
    <property type="entry name" value="TR_MART"/>
    <property type="match status" value="1"/>
</dbReference>
<dbReference type="SUPFAM" id="SSF81901">
    <property type="entry name" value="HCP-like"/>
    <property type="match status" value="1"/>
</dbReference>
<proteinExistence type="predicted"/>
<dbReference type="SMART" id="SM00028">
    <property type="entry name" value="TPR"/>
    <property type="match status" value="9"/>
</dbReference>
<dbReference type="PRINTS" id="PR00381">
    <property type="entry name" value="KINESINLIGHT"/>
</dbReference>
<feature type="repeat" description="TPR" evidence="3">
    <location>
        <begin position="729"/>
        <end position="762"/>
    </location>
</feature>
<name>A0A818JU55_9BILA</name>
<evidence type="ECO:0000256" key="1">
    <source>
        <dbReference type="ARBA" id="ARBA00022737"/>
    </source>
</evidence>
<dbReference type="SUPFAM" id="SSF48452">
    <property type="entry name" value="TPR-like"/>
    <property type="match status" value="1"/>
</dbReference>
<dbReference type="Proteomes" id="UP000663845">
    <property type="component" value="Unassembled WGS sequence"/>
</dbReference>
<dbReference type="Pfam" id="PF13424">
    <property type="entry name" value="TPR_12"/>
    <property type="match status" value="4"/>
</dbReference>
<feature type="domain" description="ADP ribosyltransferase" evidence="4">
    <location>
        <begin position="206"/>
        <end position="360"/>
    </location>
</feature>
<reference evidence="6" key="1">
    <citation type="submission" date="2021-02" db="EMBL/GenBank/DDBJ databases">
        <authorList>
            <person name="Nowell W R."/>
        </authorList>
    </citation>
    <scope>NUCLEOTIDE SEQUENCE</scope>
</reference>
<feature type="repeat" description="TPR" evidence="3">
    <location>
        <begin position="561"/>
        <end position="594"/>
    </location>
</feature>
<evidence type="ECO:0000313" key="6">
    <source>
        <dbReference type="EMBL" id="CAF3545288.1"/>
    </source>
</evidence>
<keyword evidence="2 3" id="KW-0802">TPR repeat</keyword>
<organism evidence="6 7">
    <name type="scientific">Adineta steineri</name>
    <dbReference type="NCBI Taxonomy" id="433720"/>
    <lineage>
        <taxon>Eukaryota</taxon>
        <taxon>Metazoa</taxon>
        <taxon>Spiralia</taxon>
        <taxon>Gnathifera</taxon>
        <taxon>Rotifera</taxon>
        <taxon>Eurotatoria</taxon>
        <taxon>Bdelloidea</taxon>
        <taxon>Adinetida</taxon>
        <taxon>Adinetidae</taxon>
        <taxon>Adineta</taxon>
    </lineage>
</organism>
<dbReference type="InterPro" id="IPR019734">
    <property type="entry name" value="TPR_rpt"/>
</dbReference>
<dbReference type="InterPro" id="IPR011990">
    <property type="entry name" value="TPR-like_helical_dom_sf"/>
</dbReference>
<gene>
    <name evidence="5" type="ORF">JYZ213_LOCUS1867</name>
    <name evidence="6" type="ORF">OXD698_LOCUS3649</name>
</gene>
<dbReference type="Gene3D" id="3.90.176.10">
    <property type="entry name" value="Toxin ADP-ribosyltransferase, Chain A, domain 1"/>
    <property type="match status" value="1"/>
</dbReference>
<evidence type="ECO:0000313" key="7">
    <source>
        <dbReference type="Proteomes" id="UP000663844"/>
    </source>
</evidence>
<dbReference type="PROSITE" id="PS50005">
    <property type="entry name" value="TPR"/>
    <property type="match status" value="5"/>
</dbReference>
<dbReference type="GO" id="GO:0005576">
    <property type="term" value="C:extracellular region"/>
    <property type="evidence" value="ECO:0007669"/>
    <property type="project" value="InterPro"/>
</dbReference>
<evidence type="ECO:0000256" key="2">
    <source>
        <dbReference type="ARBA" id="ARBA00022803"/>
    </source>
</evidence>
<dbReference type="EMBL" id="CAJOAZ010000131">
    <property type="protein sequence ID" value="CAF3545288.1"/>
    <property type="molecule type" value="Genomic_DNA"/>
</dbReference>
<dbReference type="InterPro" id="IPR003540">
    <property type="entry name" value="ADP-ribosyltransferase"/>
</dbReference>
<feature type="repeat" description="TPR" evidence="3">
    <location>
        <begin position="603"/>
        <end position="636"/>
    </location>
</feature>
<dbReference type="Gene3D" id="1.25.40.10">
    <property type="entry name" value="Tetratricopeptide repeat domain"/>
    <property type="match status" value="2"/>
</dbReference>
<dbReference type="PANTHER" id="PTHR45641">
    <property type="entry name" value="TETRATRICOPEPTIDE REPEAT PROTEIN (AFU_ORTHOLOGUE AFUA_6G03870)"/>
    <property type="match status" value="1"/>
</dbReference>
<feature type="repeat" description="TPR" evidence="3">
    <location>
        <begin position="519"/>
        <end position="552"/>
    </location>
</feature>
<dbReference type="Proteomes" id="UP000663844">
    <property type="component" value="Unassembled WGS sequence"/>
</dbReference>
<evidence type="ECO:0000256" key="3">
    <source>
        <dbReference type="PROSITE-ProRule" id="PRU00339"/>
    </source>
</evidence>
<protein>
    <recommendedName>
        <fullName evidence="4">ADP ribosyltransferase domain-containing protein</fullName>
    </recommendedName>
</protein>
<dbReference type="AlphaFoldDB" id="A0A818JU55"/>
<dbReference type="PANTHER" id="PTHR45641:SF19">
    <property type="entry name" value="NEPHROCYSTIN-3"/>
    <property type="match status" value="1"/>
</dbReference>